<protein>
    <submittedName>
        <fullName evidence="8">Neuronal acetylcholine receptor subunit alpha-10-like</fullName>
    </submittedName>
</protein>
<gene>
    <name evidence="8" type="primary">LOC100367580</name>
</gene>
<evidence type="ECO:0000313" key="7">
    <source>
        <dbReference type="Proteomes" id="UP000694865"/>
    </source>
</evidence>
<feature type="transmembrane region" description="Helical" evidence="5">
    <location>
        <begin position="210"/>
        <end position="232"/>
    </location>
</feature>
<evidence type="ECO:0000256" key="2">
    <source>
        <dbReference type="ARBA" id="ARBA00022692"/>
    </source>
</evidence>
<dbReference type="PROSITE" id="PS00236">
    <property type="entry name" value="NEUROTR_ION_CHANNEL"/>
    <property type="match status" value="1"/>
</dbReference>
<dbReference type="SUPFAM" id="SSF63712">
    <property type="entry name" value="Nicotinic receptor ligand binding domain-like"/>
    <property type="match status" value="1"/>
</dbReference>
<dbReference type="GeneID" id="100367580"/>
<organism evidence="7 8">
    <name type="scientific">Saccoglossus kowalevskii</name>
    <name type="common">Acorn worm</name>
    <dbReference type="NCBI Taxonomy" id="10224"/>
    <lineage>
        <taxon>Eukaryota</taxon>
        <taxon>Metazoa</taxon>
        <taxon>Hemichordata</taxon>
        <taxon>Enteropneusta</taxon>
        <taxon>Harrimaniidae</taxon>
        <taxon>Saccoglossus</taxon>
    </lineage>
</organism>
<comment type="subcellular location">
    <subcellularLocation>
        <location evidence="1">Membrane</location>
        <topology evidence="1">Multi-pass membrane protein</topology>
    </subcellularLocation>
</comment>
<dbReference type="InterPro" id="IPR006201">
    <property type="entry name" value="Neur_channel"/>
</dbReference>
<comment type="caution">
    <text evidence="5">Lacks conserved residue(s) required for the propagation of feature annotation.</text>
</comment>
<keyword evidence="5" id="KW-0813">Transport</keyword>
<dbReference type="PRINTS" id="PR00252">
    <property type="entry name" value="NRIONCHANNEL"/>
</dbReference>
<keyword evidence="2 5" id="KW-0812">Transmembrane</keyword>
<name>A0ABM0MGS5_SACKO</name>
<dbReference type="Gene3D" id="2.70.170.10">
    <property type="entry name" value="Neurotransmitter-gated ion-channel ligand-binding domain"/>
    <property type="match status" value="1"/>
</dbReference>
<evidence type="ECO:0000259" key="6">
    <source>
        <dbReference type="Pfam" id="PF02931"/>
    </source>
</evidence>
<dbReference type="Pfam" id="PF02931">
    <property type="entry name" value="Neur_chan_LBD"/>
    <property type="match status" value="1"/>
</dbReference>
<keyword evidence="4 5" id="KW-0472">Membrane</keyword>
<keyword evidence="3 5" id="KW-1133">Transmembrane helix</keyword>
<feature type="domain" description="Neurotransmitter-gated ion-channel ligand-binding" evidence="6">
    <location>
        <begin position="81"/>
        <end position="208"/>
    </location>
</feature>
<dbReference type="Gene3D" id="4.10.400.20">
    <property type="match status" value="1"/>
</dbReference>
<dbReference type="SUPFAM" id="SSF90112">
    <property type="entry name" value="Neurotransmitter-gated ion-channel transmembrane pore"/>
    <property type="match status" value="1"/>
</dbReference>
<evidence type="ECO:0000313" key="8">
    <source>
        <dbReference type="RefSeq" id="XP_006819216.1"/>
    </source>
</evidence>
<comment type="similarity">
    <text evidence="5">Belongs to the ligand-gated ion channel (TC 1.A.9) family.</text>
</comment>
<evidence type="ECO:0000256" key="5">
    <source>
        <dbReference type="RuleBase" id="RU000687"/>
    </source>
</evidence>
<evidence type="ECO:0000256" key="3">
    <source>
        <dbReference type="ARBA" id="ARBA00022989"/>
    </source>
</evidence>
<keyword evidence="5" id="KW-0407">Ion channel</keyword>
<dbReference type="Proteomes" id="UP000694865">
    <property type="component" value="Unplaced"/>
</dbReference>
<sequence length="238" mass="27346">MSDSYREGTERETMKEETLVFAYYVVIVLASTATEACLVGEVFDPNLKKCISCEICREFPYSPFCDECNVVDVSTSNRLPPDCFVNPSRSADAHDYAESIKASNCLVQHNGWVSLWSRPTVLKSTCKIDVKYFPFDKQQCRLKFGSWTYNGEQINLNQHAVKPDLTNLVPNEQWDLLYAITTRHSMRYECCPDTYHDVTFLVGLERKPLYYIYNLIMPCVLLSALSLLGFFMPYDVVL</sequence>
<keyword evidence="5" id="KW-0406">Ion transport</keyword>
<proteinExistence type="inferred from homology"/>
<feature type="transmembrane region" description="Helical" evidence="5">
    <location>
        <begin position="20"/>
        <end position="39"/>
    </location>
</feature>
<evidence type="ECO:0000256" key="1">
    <source>
        <dbReference type="ARBA" id="ARBA00004141"/>
    </source>
</evidence>
<dbReference type="InterPro" id="IPR006202">
    <property type="entry name" value="Neur_chan_lig-bd"/>
</dbReference>
<keyword evidence="7" id="KW-1185">Reference proteome</keyword>
<dbReference type="RefSeq" id="XP_006819216.1">
    <property type="nucleotide sequence ID" value="XM_006819153.1"/>
</dbReference>
<dbReference type="PANTHER" id="PTHR18945">
    <property type="entry name" value="NEUROTRANSMITTER GATED ION CHANNEL"/>
    <property type="match status" value="1"/>
</dbReference>
<dbReference type="InterPro" id="IPR038050">
    <property type="entry name" value="Neuro_actylchol_rec"/>
</dbReference>
<dbReference type="Gene3D" id="1.20.58.390">
    <property type="entry name" value="Neurotransmitter-gated ion-channel transmembrane domain"/>
    <property type="match status" value="1"/>
</dbReference>
<dbReference type="InterPro" id="IPR036719">
    <property type="entry name" value="Neuro-gated_channel_TM_sf"/>
</dbReference>
<evidence type="ECO:0000256" key="4">
    <source>
        <dbReference type="ARBA" id="ARBA00023136"/>
    </source>
</evidence>
<dbReference type="InterPro" id="IPR036734">
    <property type="entry name" value="Neur_chan_lig-bd_sf"/>
</dbReference>
<accession>A0ABM0MGS5</accession>
<dbReference type="InterPro" id="IPR018000">
    <property type="entry name" value="Neurotransmitter_ion_chnl_CS"/>
</dbReference>
<reference evidence="8" key="1">
    <citation type="submission" date="2025-08" db="UniProtKB">
        <authorList>
            <consortium name="RefSeq"/>
        </authorList>
    </citation>
    <scope>IDENTIFICATION</scope>
    <source>
        <tissue evidence="8">Testes</tissue>
    </source>
</reference>